<dbReference type="AlphaFoldDB" id="A0A392NR27"/>
<name>A0A392NR27_9FABA</name>
<dbReference type="Proteomes" id="UP000265520">
    <property type="component" value="Unassembled WGS sequence"/>
</dbReference>
<feature type="region of interest" description="Disordered" evidence="1">
    <location>
        <begin position="1"/>
        <end position="34"/>
    </location>
</feature>
<keyword evidence="3" id="KW-1185">Reference proteome</keyword>
<dbReference type="EMBL" id="LXQA010048579">
    <property type="protein sequence ID" value="MCI02263.1"/>
    <property type="molecule type" value="Genomic_DNA"/>
</dbReference>
<evidence type="ECO:0000313" key="2">
    <source>
        <dbReference type="EMBL" id="MCI02263.1"/>
    </source>
</evidence>
<proteinExistence type="predicted"/>
<sequence length="54" mass="6144">MDIDDPNPAQPEIEQPQMEQEIPQPPQPLTMNDIVNPSNILHQILKQLTDNSVQ</sequence>
<feature type="non-terminal residue" evidence="2">
    <location>
        <position position="54"/>
    </location>
</feature>
<evidence type="ECO:0000256" key="1">
    <source>
        <dbReference type="SAM" id="MobiDB-lite"/>
    </source>
</evidence>
<organism evidence="2 3">
    <name type="scientific">Trifolium medium</name>
    <dbReference type="NCBI Taxonomy" id="97028"/>
    <lineage>
        <taxon>Eukaryota</taxon>
        <taxon>Viridiplantae</taxon>
        <taxon>Streptophyta</taxon>
        <taxon>Embryophyta</taxon>
        <taxon>Tracheophyta</taxon>
        <taxon>Spermatophyta</taxon>
        <taxon>Magnoliopsida</taxon>
        <taxon>eudicotyledons</taxon>
        <taxon>Gunneridae</taxon>
        <taxon>Pentapetalae</taxon>
        <taxon>rosids</taxon>
        <taxon>fabids</taxon>
        <taxon>Fabales</taxon>
        <taxon>Fabaceae</taxon>
        <taxon>Papilionoideae</taxon>
        <taxon>50 kb inversion clade</taxon>
        <taxon>NPAAA clade</taxon>
        <taxon>Hologalegina</taxon>
        <taxon>IRL clade</taxon>
        <taxon>Trifolieae</taxon>
        <taxon>Trifolium</taxon>
    </lineage>
</organism>
<comment type="caution">
    <text evidence="2">The sequence shown here is derived from an EMBL/GenBank/DDBJ whole genome shotgun (WGS) entry which is preliminary data.</text>
</comment>
<feature type="compositionally biased region" description="Low complexity" evidence="1">
    <location>
        <begin position="10"/>
        <end position="22"/>
    </location>
</feature>
<accession>A0A392NR27</accession>
<protein>
    <submittedName>
        <fullName evidence="2">Uncharacterized protein</fullName>
    </submittedName>
</protein>
<reference evidence="2 3" key="1">
    <citation type="journal article" date="2018" name="Front. Plant Sci.">
        <title>Red Clover (Trifolium pratense) and Zigzag Clover (T. medium) - A Picture of Genomic Similarities and Differences.</title>
        <authorList>
            <person name="Dluhosova J."/>
            <person name="Istvanek J."/>
            <person name="Nedelnik J."/>
            <person name="Repkova J."/>
        </authorList>
    </citation>
    <scope>NUCLEOTIDE SEQUENCE [LARGE SCALE GENOMIC DNA]</scope>
    <source>
        <strain evidence="3">cv. 10/8</strain>
        <tissue evidence="2">Leaf</tissue>
    </source>
</reference>
<evidence type="ECO:0000313" key="3">
    <source>
        <dbReference type="Proteomes" id="UP000265520"/>
    </source>
</evidence>